<evidence type="ECO:0008006" key="4">
    <source>
        <dbReference type="Google" id="ProtNLM"/>
    </source>
</evidence>
<dbReference type="EMBL" id="JARJLG010000001">
    <property type="protein sequence ID" value="KAJ7785033.1"/>
    <property type="molecule type" value="Genomic_DNA"/>
</dbReference>
<gene>
    <name evidence="2" type="ORF">DFH07DRAFT_786525</name>
</gene>
<feature type="signal peptide" evidence="1">
    <location>
        <begin position="1"/>
        <end position="20"/>
    </location>
</feature>
<evidence type="ECO:0000313" key="3">
    <source>
        <dbReference type="Proteomes" id="UP001215280"/>
    </source>
</evidence>
<evidence type="ECO:0000256" key="1">
    <source>
        <dbReference type="SAM" id="SignalP"/>
    </source>
</evidence>
<keyword evidence="1" id="KW-0732">Signal</keyword>
<protein>
    <recommendedName>
        <fullName evidence="4">Secreted protein</fullName>
    </recommendedName>
</protein>
<feature type="chain" id="PRO_5042154540" description="Secreted protein" evidence="1">
    <location>
        <begin position="21"/>
        <end position="108"/>
    </location>
</feature>
<comment type="caution">
    <text evidence="2">The sequence shown here is derived from an EMBL/GenBank/DDBJ whole genome shotgun (WGS) entry which is preliminary data.</text>
</comment>
<dbReference type="Proteomes" id="UP001215280">
    <property type="component" value="Unassembled WGS sequence"/>
</dbReference>
<name>A0AAD7KGC0_9AGAR</name>
<proteinExistence type="predicted"/>
<feature type="non-terminal residue" evidence="2">
    <location>
        <position position="108"/>
    </location>
</feature>
<accession>A0AAD7KGC0</accession>
<keyword evidence="3" id="KW-1185">Reference proteome</keyword>
<sequence>MFSTAKITVSLATVVVAVSAQSGVFFGAPSCAGTQLQTVEYTDGLCVPSNGAISVLLSNGDSVGNTIQTDLDTDLAHQDLSFTIDLGSGESECVNIPSNIQSVGMFFL</sequence>
<organism evidence="2 3">
    <name type="scientific">Mycena maculata</name>
    <dbReference type="NCBI Taxonomy" id="230809"/>
    <lineage>
        <taxon>Eukaryota</taxon>
        <taxon>Fungi</taxon>
        <taxon>Dikarya</taxon>
        <taxon>Basidiomycota</taxon>
        <taxon>Agaricomycotina</taxon>
        <taxon>Agaricomycetes</taxon>
        <taxon>Agaricomycetidae</taxon>
        <taxon>Agaricales</taxon>
        <taxon>Marasmiineae</taxon>
        <taxon>Mycenaceae</taxon>
        <taxon>Mycena</taxon>
    </lineage>
</organism>
<evidence type="ECO:0000313" key="2">
    <source>
        <dbReference type="EMBL" id="KAJ7785033.1"/>
    </source>
</evidence>
<reference evidence="2" key="1">
    <citation type="submission" date="2023-03" db="EMBL/GenBank/DDBJ databases">
        <title>Massive genome expansion in bonnet fungi (Mycena s.s.) driven by repeated elements and novel gene families across ecological guilds.</title>
        <authorList>
            <consortium name="Lawrence Berkeley National Laboratory"/>
            <person name="Harder C.B."/>
            <person name="Miyauchi S."/>
            <person name="Viragh M."/>
            <person name="Kuo A."/>
            <person name="Thoen E."/>
            <person name="Andreopoulos B."/>
            <person name="Lu D."/>
            <person name="Skrede I."/>
            <person name="Drula E."/>
            <person name="Henrissat B."/>
            <person name="Morin E."/>
            <person name="Kohler A."/>
            <person name="Barry K."/>
            <person name="LaButti K."/>
            <person name="Morin E."/>
            <person name="Salamov A."/>
            <person name="Lipzen A."/>
            <person name="Mereny Z."/>
            <person name="Hegedus B."/>
            <person name="Baldrian P."/>
            <person name="Stursova M."/>
            <person name="Weitz H."/>
            <person name="Taylor A."/>
            <person name="Grigoriev I.V."/>
            <person name="Nagy L.G."/>
            <person name="Martin F."/>
            <person name="Kauserud H."/>
        </authorList>
    </citation>
    <scope>NUCLEOTIDE SEQUENCE</scope>
    <source>
        <strain evidence="2">CBHHK188m</strain>
    </source>
</reference>
<dbReference type="AlphaFoldDB" id="A0AAD7KGC0"/>